<reference evidence="2 3" key="1">
    <citation type="submission" date="2014-04" db="EMBL/GenBank/DDBJ databases">
        <authorList>
            <consortium name="DOE Joint Genome Institute"/>
            <person name="Kuo A."/>
            <person name="Martino E."/>
            <person name="Perotto S."/>
            <person name="Kohler A."/>
            <person name="Nagy L.G."/>
            <person name="Floudas D."/>
            <person name="Copeland A."/>
            <person name="Barry K.W."/>
            <person name="Cichocki N."/>
            <person name="Veneault-Fourrey C."/>
            <person name="LaButti K."/>
            <person name="Lindquist E.A."/>
            <person name="Lipzen A."/>
            <person name="Lundell T."/>
            <person name="Morin E."/>
            <person name="Murat C."/>
            <person name="Sun H."/>
            <person name="Tunlid A."/>
            <person name="Henrissat B."/>
            <person name="Grigoriev I.V."/>
            <person name="Hibbett D.S."/>
            <person name="Martin F."/>
            <person name="Nordberg H.P."/>
            <person name="Cantor M.N."/>
            <person name="Hua S.X."/>
        </authorList>
    </citation>
    <scope>NUCLEOTIDE SEQUENCE [LARGE SCALE GENOMIC DNA]</scope>
    <source>
        <strain evidence="2 3">Zn</strain>
    </source>
</reference>
<keyword evidence="3" id="KW-1185">Reference proteome</keyword>
<proteinExistence type="predicted"/>
<feature type="signal peptide" evidence="1">
    <location>
        <begin position="1"/>
        <end position="16"/>
    </location>
</feature>
<protein>
    <submittedName>
        <fullName evidence="2">Uncharacterized protein</fullName>
    </submittedName>
</protein>
<dbReference type="AlphaFoldDB" id="A0A0C3D0H3"/>
<keyword evidence="1" id="KW-0732">Signal</keyword>
<accession>A0A0C3D0H3</accession>
<sequence>MSMLLIILTRHWIVAATTFFDQAQSIKTSSPRERSGFPIRDVKPLFRKRDKQNGV</sequence>
<reference evidence="3" key="2">
    <citation type="submission" date="2015-01" db="EMBL/GenBank/DDBJ databases">
        <title>Evolutionary Origins and Diversification of the Mycorrhizal Mutualists.</title>
        <authorList>
            <consortium name="DOE Joint Genome Institute"/>
            <consortium name="Mycorrhizal Genomics Consortium"/>
            <person name="Kohler A."/>
            <person name="Kuo A."/>
            <person name="Nagy L.G."/>
            <person name="Floudas D."/>
            <person name="Copeland A."/>
            <person name="Barry K.W."/>
            <person name="Cichocki N."/>
            <person name="Veneault-Fourrey C."/>
            <person name="LaButti K."/>
            <person name="Lindquist E.A."/>
            <person name="Lipzen A."/>
            <person name="Lundell T."/>
            <person name="Morin E."/>
            <person name="Murat C."/>
            <person name="Riley R."/>
            <person name="Ohm R."/>
            <person name="Sun H."/>
            <person name="Tunlid A."/>
            <person name="Henrissat B."/>
            <person name="Grigoriev I.V."/>
            <person name="Hibbett D.S."/>
            <person name="Martin F."/>
        </authorList>
    </citation>
    <scope>NUCLEOTIDE SEQUENCE [LARGE SCALE GENOMIC DNA]</scope>
    <source>
        <strain evidence="3">Zn</strain>
    </source>
</reference>
<dbReference type="EMBL" id="KN832887">
    <property type="protein sequence ID" value="KIM95407.1"/>
    <property type="molecule type" value="Genomic_DNA"/>
</dbReference>
<organism evidence="2 3">
    <name type="scientific">Oidiodendron maius (strain Zn)</name>
    <dbReference type="NCBI Taxonomy" id="913774"/>
    <lineage>
        <taxon>Eukaryota</taxon>
        <taxon>Fungi</taxon>
        <taxon>Dikarya</taxon>
        <taxon>Ascomycota</taxon>
        <taxon>Pezizomycotina</taxon>
        <taxon>Leotiomycetes</taxon>
        <taxon>Leotiomycetes incertae sedis</taxon>
        <taxon>Myxotrichaceae</taxon>
        <taxon>Oidiodendron</taxon>
    </lineage>
</organism>
<dbReference type="Proteomes" id="UP000054321">
    <property type="component" value="Unassembled WGS sequence"/>
</dbReference>
<evidence type="ECO:0000313" key="2">
    <source>
        <dbReference type="EMBL" id="KIM95407.1"/>
    </source>
</evidence>
<evidence type="ECO:0000256" key="1">
    <source>
        <dbReference type="SAM" id="SignalP"/>
    </source>
</evidence>
<gene>
    <name evidence="2" type="ORF">OIDMADRAFT_21141</name>
</gene>
<evidence type="ECO:0000313" key="3">
    <source>
        <dbReference type="Proteomes" id="UP000054321"/>
    </source>
</evidence>
<dbReference type="HOGENOM" id="CLU_3032980_0_0_1"/>
<feature type="chain" id="PRO_5002163170" evidence="1">
    <location>
        <begin position="17"/>
        <end position="55"/>
    </location>
</feature>
<name>A0A0C3D0H3_OIDMZ</name>
<dbReference type="InParanoid" id="A0A0C3D0H3"/>